<dbReference type="Pfam" id="PF04657">
    <property type="entry name" value="DMT_YdcZ"/>
    <property type="match status" value="1"/>
</dbReference>
<proteinExistence type="predicted"/>
<reference evidence="2 3" key="1">
    <citation type="submission" date="2023-09" db="EMBL/GenBank/DDBJ databases">
        <title>Xinfangfangia sedmenti sp. nov., isolated the sedment.</title>
        <authorList>
            <person name="Xu L."/>
        </authorList>
    </citation>
    <scope>NUCLEOTIDE SEQUENCE [LARGE SCALE GENOMIC DNA]</scope>
    <source>
        <strain evidence="2 3">LG-4</strain>
    </source>
</reference>
<keyword evidence="1" id="KW-1133">Transmembrane helix</keyword>
<feature type="transmembrane region" description="Helical" evidence="1">
    <location>
        <begin position="97"/>
        <end position="115"/>
    </location>
</feature>
<feature type="transmembrane region" description="Helical" evidence="1">
    <location>
        <begin position="74"/>
        <end position="92"/>
    </location>
</feature>
<dbReference type="PANTHER" id="PTHR34821">
    <property type="entry name" value="INNER MEMBRANE PROTEIN YDCZ"/>
    <property type="match status" value="1"/>
</dbReference>
<keyword evidence="3" id="KW-1185">Reference proteome</keyword>
<protein>
    <submittedName>
        <fullName evidence="2">DMT family transporter</fullName>
    </submittedName>
</protein>
<feature type="transmembrane region" description="Helical" evidence="1">
    <location>
        <begin position="127"/>
        <end position="146"/>
    </location>
</feature>
<dbReference type="InterPro" id="IPR006750">
    <property type="entry name" value="YdcZ"/>
</dbReference>
<feature type="transmembrane region" description="Helical" evidence="1">
    <location>
        <begin position="37"/>
        <end position="62"/>
    </location>
</feature>
<evidence type="ECO:0000313" key="2">
    <source>
        <dbReference type="EMBL" id="MDR5652300.1"/>
    </source>
</evidence>
<gene>
    <name evidence="2" type="ORF">RGD00_06785</name>
</gene>
<organism evidence="2 3">
    <name type="scientific">Ruixingdingia sedimenti</name>
    <dbReference type="NCBI Taxonomy" id="3073604"/>
    <lineage>
        <taxon>Bacteria</taxon>
        <taxon>Pseudomonadati</taxon>
        <taxon>Pseudomonadota</taxon>
        <taxon>Alphaproteobacteria</taxon>
        <taxon>Rhodobacterales</taxon>
        <taxon>Paracoccaceae</taxon>
        <taxon>Ruixingdingia</taxon>
    </lineage>
</organism>
<dbReference type="EMBL" id="JAVKPH010000005">
    <property type="protein sequence ID" value="MDR5652300.1"/>
    <property type="molecule type" value="Genomic_DNA"/>
</dbReference>
<dbReference type="PANTHER" id="PTHR34821:SF2">
    <property type="entry name" value="INNER MEMBRANE PROTEIN YDCZ"/>
    <property type="match status" value="1"/>
</dbReference>
<keyword evidence="1" id="KW-0472">Membrane</keyword>
<sequence length="149" mass="15114">MNPDHLRFAAVMLAAGAGVPVLAMLNAQLGLRLGAPAAAACVLLVVAFLGAVAVMLFTTGPAPLAKLAAQPRHLLFGGLLMTFYLVSVTVVAPRFGLGNAIFCVLVGQMVSAAVIDHFGLMGAPVKPISLIRATGIAVMAAGVLLTQRG</sequence>
<comment type="caution">
    <text evidence="2">The sequence shown here is derived from an EMBL/GenBank/DDBJ whole genome shotgun (WGS) entry which is preliminary data.</text>
</comment>
<name>A0ABU1F602_9RHOB</name>
<dbReference type="Proteomes" id="UP001247754">
    <property type="component" value="Unassembled WGS sequence"/>
</dbReference>
<evidence type="ECO:0000256" key="1">
    <source>
        <dbReference type="SAM" id="Phobius"/>
    </source>
</evidence>
<accession>A0ABU1F602</accession>
<feature type="transmembrane region" description="Helical" evidence="1">
    <location>
        <begin position="6"/>
        <end position="25"/>
    </location>
</feature>
<dbReference type="RefSeq" id="WP_310456549.1">
    <property type="nucleotide sequence ID" value="NZ_JAVKPH010000005.1"/>
</dbReference>
<evidence type="ECO:0000313" key="3">
    <source>
        <dbReference type="Proteomes" id="UP001247754"/>
    </source>
</evidence>
<keyword evidence="1" id="KW-0812">Transmembrane</keyword>